<name>A0ABR4GBS8_9EURO</name>
<reference evidence="3 4" key="1">
    <citation type="submission" date="2024-07" db="EMBL/GenBank/DDBJ databases">
        <title>Section-level genome sequencing and comparative genomics of Aspergillus sections Usti and Cavernicolus.</title>
        <authorList>
            <consortium name="Lawrence Berkeley National Laboratory"/>
            <person name="Nybo J.L."/>
            <person name="Vesth T.C."/>
            <person name="Theobald S."/>
            <person name="Frisvad J.C."/>
            <person name="Larsen T.O."/>
            <person name="Kjaerboelling I."/>
            <person name="Rothschild-Mancinelli K."/>
            <person name="Lyhne E.K."/>
            <person name="Kogle M.E."/>
            <person name="Barry K."/>
            <person name="Clum A."/>
            <person name="Na H."/>
            <person name="Ledsgaard L."/>
            <person name="Lin J."/>
            <person name="Lipzen A."/>
            <person name="Kuo A."/>
            <person name="Riley R."/>
            <person name="Mondo S."/>
            <person name="Labutti K."/>
            <person name="Haridas S."/>
            <person name="Pangalinan J."/>
            <person name="Salamov A.A."/>
            <person name="Simmons B.A."/>
            <person name="Magnuson J.K."/>
            <person name="Chen J."/>
            <person name="Drula E."/>
            <person name="Henrissat B."/>
            <person name="Wiebenga A."/>
            <person name="Lubbers R.J."/>
            <person name="Gomes A.C."/>
            <person name="Makela M.R."/>
            <person name="Stajich J."/>
            <person name="Grigoriev I.V."/>
            <person name="Mortensen U.H."/>
            <person name="De Vries R.P."/>
            <person name="Baker S.E."/>
            <person name="Andersen M.R."/>
        </authorList>
    </citation>
    <scope>NUCLEOTIDE SEQUENCE [LARGE SCALE GENOMIC DNA]</scope>
    <source>
        <strain evidence="3 4">CBS 209.92</strain>
    </source>
</reference>
<proteinExistence type="predicted"/>
<dbReference type="EMBL" id="JBFTWV010000026">
    <property type="protein sequence ID" value="KAL2796461.1"/>
    <property type="molecule type" value="Genomic_DNA"/>
</dbReference>
<feature type="compositionally biased region" description="Basic and acidic residues" evidence="2">
    <location>
        <begin position="17"/>
        <end position="27"/>
    </location>
</feature>
<keyword evidence="4" id="KW-1185">Reference proteome</keyword>
<feature type="compositionally biased region" description="Acidic residues" evidence="2">
    <location>
        <begin position="38"/>
        <end position="47"/>
    </location>
</feature>
<protein>
    <submittedName>
        <fullName evidence="3">Uncharacterized protein</fullName>
    </submittedName>
</protein>
<evidence type="ECO:0000256" key="2">
    <source>
        <dbReference type="SAM" id="MobiDB-lite"/>
    </source>
</evidence>
<feature type="coiled-coil region" evidence="1">
    <location>
        <begin position="502"/>
        <end position="540"/>
    </location>
</feature>
<gene>
    <name evidence="3" type="ORF">BJX66DRAFT_335957</name>
</gene>
<keyword evidence="1" id="KW-0175">Coiled coil</keyword>
<sequence length="587" mass="66650">MAFPPPPTLLLPGIQDKMGKPRLPERLKPHRSLSTVLEENESEEEDAVQTHAGGNGHGHKGNETGKSKKREDANTNATINAEYEDDGEALPIEIYVHGLKAKVYANCADVDIVPARYLEKADRSPLLKRTPWIFRTARNGRTVNLSKWSKVDIRYRGVFKTLRKVPQFTKGLFENDTAGELSSLSSSSSSSKKNKFDFEEAAKAQGQVVYALLEEILVALKIRREAGGLKEYFYLRPRLLNCQPEYWTGYRIKHRDSPFTAGSLALDYEPERGIARAVVPVSTTQSRRQPLTKALEGSFKLLLAQLLVHIHRLSPPGDKLPDQETFLITLHGSRLHILRGVFPGQKTSRLWCGRHNPPPTTPTPMTTSTSTSTNTLTTHHHNGTDPEHGLTHSLITNMTSRFYTKLNLQRFMEQIEWNQLSNPENEASPRGFQILASREYDLWKKDEFFAAVRLLAALVMYLLSGTARCGSLQDVFARWPYDEGDEEEEDDSGDGCRRGGWGARMEEEVQRFVEEQERLLREEERRKAEEDRKRVREREAMREAGRDRIAGIGAGGGLRQPWWDWVWEDKTNEGCVKDDSDAIFRGP</sequence>
<evidence type="ECO:0000256" key="1">
    <source>
        <dbReference type="SAM" id="Coils"/>
    </source>
</evidence>
<organism evidence="3 4">
    <name type="scientific">Aspergillus keveii</name>
    <dbReference type="NCBI Taxonomy" id="714993"/>
    <lineage>
        <taxon>Eukaryota</taxon>
        <taxon>Fungi</taxon>
        <taxon>Dikarya</taxon>
        <taxon>Ascomycota</taxon>
        <taxon>Pezizomycotina</taxon>
        <taxon>Eurotiomycetes</taxon>
        <taxon>Eurotiomycetidae</taxon>
        <taxon>Eurotiales</taxon>
        <taxon>Aspergillaceae</taxon>
        <taxon>Aspergillus</taxon>
        <taxon>Aspergillus subgen. Nidulantes</taxon>
    </lineage>
</organism>
<feature type="region of interest" description="Disordered" evidence="2">
    <location>
        <begin position="356"/>
        <end position="387"/>
    </location>
</feature>
<dbReference type="Proteomes" id="UP001610563">
    <property type="component" value="Unassembled WGS sequence"/>
</dbReference>
<evidence type="ECO:0000313" key="3">
    <source>
        <dbReference type="EMBL" id="KAL2796461.1"/>
    </source>
</evidence>
<comment type="caution">
    <text evidence="3">The sequence shown here is derived from an EMBL/GenBank/DDBJ whole genome shotgun (WGS) entry which is preliminary data.</text>
</comment>
<accession>A0ABR4GBS8</accession>
<feature type="region of interest" description="Disordered" evidence="2">
    <location>
        <begin position="1"/>
        <end position="74"/>
    </location>
</feature>
<evidence type="ECO:0000313" key="4">
    <source>
        <dbReference type="Proteomes" id="UP001610563"/>
    </source>
</evidence>
<feature type="compositionally biased region" description="Basic and acidic residues" evidence="2">
    <location>
        <begin position="60"/>
        <end position="73"/>
    </location>
</feature>
<feature type="compositionally biased region" description="Low complexity" evidence="2">
    <location>
        <begin position="363"/>
        <end position="377"/>
    </location>
</feature>